<comment type="caution">
    <text evidence="3">The sequence shown here is derived from an EMBL/GenBank/DDBJ whole genome shotgun (WGS) entry which is preliminary data.</text>
</comment>
<dbReference type="Proteomes" id="UP001597327">
    <property type="component" value="Unassembled WGS sequence"/>
</dbReference>
<reference evidence="4" key="1">
    <citation type="journal article" date="2019" name="Int. J. Syst. Evol. Microbiol.">
        <title>The Global Catalogue of Microorganisms (GCM) 10K type strain sequencing project: providing services to taxonomists for standard genome sequencing and annotation.</title>
        <authorList>
            <consortium name="The Broad Institute Genomics Platform"/>
            <consortium name="The Broad Institute Genome Sequencing Center for Infectious Disease"/>
            <person name="Wu L."/>
            <person name="Ma J."/>
        </authorList>
    </citation>
    <scope>NUCLEOTIDE SEQUENCE [LARGE SCALE GENOMIC DNA]</scope>
    <source>
        <strain evidence="4">JCM 3369</strain>
    </source>
</reference>
<keyword evidence="4" id="KW-1185">Reference proteome</keyword>
<keyword evidence="2" id="KW-1133">Transmembrane helix</keyword>
<feature type="transmembrane region" description="Helical" evidence="2">
    <location>
        <begin position="53"/>
        <end position="79"/>
    </location>
</feature>
<evidence type="ECO:0000256" key="1">
    <source>
        <dbReference type="SAM" id="MobiDB-lite"/>
    </source>
</evidence>
<feature type="region of interest" description="Disordered" evidence="1">
    <location>
        <begin position="1"/>
        <end position="26"/>
    </location>
</feature>
<organism evidence="3 4">
    <name type="scientific">Roseibium aestuarii</name>
    <dbReference type="NCBI Taxonomy" id="2600299"/>
    <lineage>
        <taxon>Bacteria</taxon>
        <taxon>Pseudomonadati</taxon>
        <taxon>Pseudomonadota</taxon>
        <taxon>Alphaproteobacteria</taxon>
        <taxon>Hyphomicrobiales</taxon>
        <taxon>Stappiaceae</taxon>
        <taxon>Roseibium</taxon>
    </lineage>
</organism>
<feature type="compositionally biased region" description="Basic and acidic residues" evidence="1">
    <location>
        <begin position="1"/>
        <end position="13"/>
    </location>
</feature>
<feature type="transmembrane region" description="Helical" evidence="2">
    <location>
        <begin position="99"/>
        <end position="120"/>
    </location>
</feature>
<evidence type="ECO:0000313" key="3">
    <source>
        <dbReference type="EMBL" id="MFD1696617.1"/>
    </source>
</evidence>
<dbReference type="EMBL" id="JBHUFA010000004">
    <property type="protein sequence ID" value="MFD1696617.1"/>
    <property type="molecule type" value="Genomic_DNA"/>
</dbReference>
<keyword evidence="2" id="KW-0812">Transmembrane</keyword>
<protein>
    <submittedName>
        <fullName evidence="3">Uncharacterized protein</fullName>
    </submittedName>
</protein>
<accession>A0ABW4JXS2</accession>
<proteinExistence type="predicted"/>
<evidence type="ECO:0000313" key="4">
    <source>
        <dbReference type="Proteomes" id="UP001597327"/>
    </source>
</evidence>
<dbReference type="RefSeq" id="WP_149892526.1">
    <property type="nucleotide sequence ID" value="NZ_JBHUFA010000004.1"/>
</dbReference>
<keyword evidence="2" id="KW-0472">Membrane</keyword>
<name>A0ABW4JXS2_9HYPH</name>
<sequence>MPADRDSDAHETENGDPPSLFDLSGEIPTVMHPTAETAPYDATRDREQARGQIAFYLLNLLAFIIIGSFCLVGLAFMVHWGKTGGPVDIAQLTASIKQLLELMLTPIIGLVGAATGFYFGEKSAKG</sequence>
<evidence type="ECO:0000256" key="2">
    <source>
        <dbReference type="SAM" id="Phobius"/>
    </source>
</evidence>
<gene>
    <name evidence="3" type="ORF">ACFSC7_13905</name>
</gene>